<feature type="transmembrane region" description="Helical" evidence="1">
    <location>
        <begin position="23"/>
        <end position="44"/>
    </location>
</feature>
<name>U9TIK6_RHIID</name>
<accession>U9TIK6</accession>
<keyword evidence="1" id="KW-0812">Transmembrane</keyword>
<keyword evidence="1" id="KW-0472">Membrane</keyword>
<protein>
    <submittedName>
        <fullName evidence="2">Uncharacterized protein</fullName>
    </submittedName>
</protein>
<evidence type="ECO:0000256" key="1">
    <source>
        <dbReference type="SAM" id="Phobius"/>
    </source>
</evidence>
<dbReference type="EMBL" id="KI292031">
    <property type="protein sequence ID" value="ESA06133.1"/>
    <property type="molecule type" value="Genomic_DNA"/>
</dbReference>
<dbReference type="AlphaFoldDB" id="U9TIK6"/>
<proteinExistence type="predicted"/>
<reference evidence="2" key="1">
    <citation type="submission" date="2013-07" db="EMBL/GenBank/DDBJ databases">
        <title>The genome of an arbuscular mycorrhizal fungus provides insights into the evolution of the oldest plant symbiosis.</title>
        <authorList>
            <consortium name="DOE Joint Genome Institute"/>
            <person name="Tisserant E."/>
            <person name="Malbreil M."/>
            <person name="Kuo A."/>
            <person name="Kohler A."/>
            <person name="Symeonidi A."/>
            <person name="Balestrini R."/>
            <person name="Charron P."/>
            <person name="Duensing N."/>
            <person name="Frei-dit-Frey N."/>
            <person name="Gianinazzi-Pearson V."/>
            <person name="Gilbert B."/>
            <person name="Handa Y."/>
            <person name="Hijri M."/>
            <person name="Kaul R."/>
            <person name="Kawaguchi M."/>
            <person name="Krajinski F."/>
            <person name="Lammers P."/>
            <person name="Lapierre D."/>
            <person name="Masclaux F.G."/>
            <person name="Murat C."/>
            <person name="Morin E."/>
            <person name="Ndikumana S."/>
            <person name="Pagni M."/>
            <person name="Petitpierre D."/>
            <person name="Requena N."/>
            <person name="Rosikiewicz P."/>
            <person name="Riley R."/>
            <person name="Saito K."/>
            <person name="San Clemente H."/>
            <person name="Shapiro H."/>
            <person name="van Tuinen D."/>
            <person name="Becard G."/>
            <person name="Bonfante P."/>
            <person name="Paszkowski U."/>
            <person name="Shachar-Hill Y."/>
            <person name="Young J.P."/>
            <person name="Sanders I.R."/>
            <person name="Henrissat B."/>
            <person name="Rensing S.A."/>
            <person name="Grigoriev I.V."/>
            <person name="Corradi N."/>
            <person name="Roux C."/>
            <person name="Martin F."/>
        </authorList>
    </citation>
    <scope>NUCLEOTIDE SEQUENCE</scope>
    <source>
        <strain evidence="2">DAOM 197198</strain>
    </source>
</reference>
<gene>
    <name evidence="2" type="ORF">GLOINDRAFT_83213</name>
</gene>
<sequence length="120" mass="13378">MTDNQSLKKRQHAFVGISEPQKWVLWSFSLCFLAAFGLKFRLFLVKVSNLGLRKCFRSCFRNISAGRLASLCRWSFALMSSTLHLSPGGSFLAVFILGSGAASNLRNSLLNFLLGFLLLL</sequence>
<feature type="transmembrane region" description="Helical" evidence="1">
    <location>
        <begin position="91"/>
        <end position="119"/>
    </location>
</feature>
<evidence type="ECO:0000313" key="2">
    <source>
        <dbReference type="EMBL" id="ESA06133.1"/>
    </source>
</evidence>
<keyword evidence="1" id="KW-1133">Transmembrane helix</keyword>
<organism evidence="2">
    <name type="scientific">Rhizophagus irregularis (strain DAOM 181602 / DAOM 197198 / MUCL 43194)</name>
    <name type="common">Arbuscular mycorrhizal fungus</name>
    <name type="synonym">Glomus intraradices</name>
    <dbReference type="NCBI Taxonomy" id="747089"/>
    <lineage>
        <taxon>Eukaryota</taxon>
        <taxon>Fungi</taxon>
        <taxon>Fungi incertae sedis</taxon>
        <taxon>Mucoromycota</taxon>
        <taxon>Glomeromycotina</taxon>
        <taxon>Glomeromycetes</taxon>
        <taxon>Glomerales</taxon>
        <taxon>Glomeraceae</taxon>
        <taxon>Rhizophagus</taxon>
    </lineage>
</organism>
<dbReference type="HOGENOM" id="CLU_2050889_0_0_1"/>